<proteinExistence type="predicted"/>
<organism evidence="1 2">
    <name type="scientific">Nibea albiflora</name>
    <name type="common">Yellow drum</name>
    <name type="synonym">Corvina albiflora</name>
    <dbReference type="NCBI Taxonomy" id="240163"/>
    <lineage>
        <taxon>Eukaryota</taxon>
        <taxon>Metazoa</taxon>
        <taxon>Chordata</taxon>
        <taxon>Craniata</taxon>
        <taxon>Vertebrata</taxon>
        <taxon>Euteleostomi</taxon>
        <taxon>Actinopterygii</taxon>
        <taxon>Neopterygii</taxon>
        <taxon>Teleostei</taxon>
        <taxon>Neoteleostei</taxon>
        <taxon>Acanthomorphata</taxon>
        <taxon>Eupercaria</taxon>
        <taxon>Sciaenidae</taxon>
        <taxon>Nibea</taxon>
    </lineage>
</organism>
<evidence type="ECO:0000313" key="2">
    <source>
        <dbReference type="Proteomes" id="UP000805704"/>
    </source>
</evidence>
<feature type="non-terminal residue" evidence="1">
    <location>
        <position position="1"/>
    </location>
</feature>
<comment type="caution">
    <text evidence="1">The sequence shown here is derived from an EMBL/GenBank/DDBJ whole genome shotgun (WGS) entry which is preliminary data.</text>
</comment>
<dbReference type="Proteomes" id="UP000805704">
    <property type="component" value="Chromosome 18"/>
</dbReference>
<keyword evidence="2" id="KW-1185">Reference proteome</keyword>
<protein>
    <submittedName>
        <fullName evidence="1">Polycystin-1</fullName>
    </submittedName>
</protein>
<sequence length="4130" mass="452876">LPEDIPCPKGSRIDWSSWRCYWLSEMTSSWSEAQDSCSGTHGGDLASADSLELQNFIHYSFPVKNTVWVWLKGSGGEGSDQVGVVERAWWTGGSESQGVCTQMTLGTQGRWRKAQCAGQYLFLCEKDITKSLPSVSSYLTGLVLMTGIYAQIQINPFPNVPDTGQLTVEMQLFPGVWFSHAGQLESVELVVQPSSVSSLARVQILRPYCNPNHHLVPPGCSSLLNPFSCCSAVPLCNTTGGCSMGQYWCHLMEACVRTTSPCSPYDSAVGDRGFGLPPRYLATPPFYHLVADMPLRTNPNSELQTISLLLPDRAIMVYPDDIVAIQHTRDSGAFLHCLNNEASLNSPWRQSYMSFRKAEWGGCGTEHGDNSGFTHRETTTALDIWALTTGPTPSLRSKFGLSVIHPMPDEKNQIHVQIKIPTLIVIKVLSGQKARSSWSAPILQTDVPFLPHCPEEMAQSLPGCRGQSHDDWFSSVSLVLPSVGVKTLNITVMDAVNSQTVNLRVCGYEAVTGLSVEPHGCLRMLIETPQSFIAKVESGSSVKFTWVIDDLEKFAHEGESYSVVFKKSAEYKLKVTASNPVSSESQKIHLTADEMTPLSAPEFLLLREVIAVDATHLYTIRVKVDISLPVTFRWDFGDGSSKVVHNQSAPCQILEGLMEKGEKEVYVQDSVTYTYSIPDDYTLHVQVSNQYHNTEASMKITVRPELNHLLISSSPTMPLVKQTLFLDASTEPSTCAVVYTWDFGDGSETVQGFHHEVSHDFASAGFYNVTVCANNTLTALTSWLVVEVMERISGLTVSYSGPSELSSATDFRARVVTGTSLVWNFDFGDGSVQGNLTDGAISHIYKLQGNYTVDVTVSNSVSQGHQSINVEVYRLAVSGVFPTECVMSGRDIQFTSLVNGNISILTFHWLFGDGSPLTVVRGQSTAMHRFQSHGIFHASLTVFSSVTSVSFNTSVCVEAAITNITVQSSKEVVAVGEEVCFTVLVFPEQMTAYQLKWFSRLSSLTARTENTQKCFIFKEEGVEEVSVMASNKVNNQTAKASITIQSPVSKLSVAHDSQSDTLTVNTLASFWVASCTGSDVSVLWDFGDGSPVEQKQNVSHVFTSTGQFTVTVTAFNAVSRDSVNLKVNVLLPVSDLSLHTNQPYAVVGEEILISAISSAISSTNYYWTVESMTSTKQGTYQFRFAFLKPGVYRVRVIAQNLVSRKEAAISIEVFERIEGLQIECQSLTNMKYVPTQEELLFIALITKGSNVTYHWLATLSGIKQQIPGDGKFFHMLAETPGRISVHLRASNKLGEATSIVPLVAVERVTSALITTQSSIVALGKVVNISVSVAAGSDLQYLWYVSNPSPLQTHAPFLLHTFTSLDHCFVRVSVQNVLSHSNFTKEFIVQEEVQGVDFKIEGRTHPFYIITGAAVPLHGLTQKGSDLFWSWKVRGAKAMLFNATNQTLTFTFPHAGIYQVSLNVSNGINCQMASHSVTVQDAIKDLNLNISKSSFCSEEQVTFLPTISSGSNASFVIKFRNKDWIHTQGILEGRFTTSSLPAGTLIVSVKAWNEVSNAEVSSTFLVTEQIHGLRLVNCCSAALEALKGIKFRAEIQRGFLVNYTWIFQLVGFEPTRLMGQEVIFTPPESGSLSVSVLATNGLCSETVNDTATVQWAVKKVKLVCHSERIFVGHAVTFSAKVNGGSHLRCLWDFGDSAEALVTDLSSVNHTYYIPGKYSVMVKVLNSVSHLSAQLYMEVEEPQCSNPQVSLVQSKSTIFRSRPSYFEASININCSAYKAMHLWEIFKESDCTNDNSKFSGNKVILRGQIDATSSVLVLPKYTLDMGQYCLLFTVSLQGTPLLAQREATITVVHSPLIAVIKGGSHRLWPSLSDLILDGSASQDPDIEPGVEDTLQYHWTFMTQNSTESHFGKQHIGSNSSKMNVLSTQLHPGSIYLFTLTVHKAGRQPASVNQTVTVCEAPVLPVVVECVSCSILSSPHHISYTNRIVLSGQCEQCDDQTQYKWSAEDQAGMELDLSKVTTSTARHSPTLEVRSGVLQPGQSYTFTLTVSQPDRGRWGSASLTVLPNNPPHGGRCDLSPESDVKLLETVVTYNCSGWQDDESSVSQLIYTLQVAPCQPVGTVCPLLTLYRGTRSTFGSLVPMGSPGNERSVSVITVTLLVEDHLGSKVIALNRMLTVENPVRGEAAGQWLRNKSQTELWALVQHGNPQEIIPYSIALTSQLNQMESGQSARELMDRREIRENVTQALASLPMSSLLDVDQISSALSQSTAVPSELVCEKCQEKVLETVGRMIHVMEEQMSPGVQAAVETGRNILNIIGSTLAAVSESVRACGSHPDYSSTLESASIIALSVTGHAGALMRSLMHSHLHGESPLTLSTPYINTVGFHGDPSHLLCTAQSNQTQINPSRPSLVDEPKSSHPCQFHIPTSLTAHLKSQESEVVQVLFGMDADLGSNPLLTAADPPISTTLVAMELTTPQGQPIPIQDLDPEQAIRVTLPNKYPMGGMEDGYGGVGEAGNGTCLTVTLPTKGRLNFTVKAVDGLDENAGLYISFNFSLHPGDTPVSLGHVKIEVSSAGSGTNASQDSLVREWALALSASTTSTEESIFLSPLLNGTDKPLSVNLTSYLLDGGPVHVSACVFSSLCQYYSVKERRWSSEGLQPLEGSTLHTAHCLTQHLTMFGASLFVHPGAIVLLPPSGGPIRNTVVAIVCAILVLIHLLLGLIAHKLDHLDGLRMSQVPLCGRPGLYQYRVLVKTGWRRGAGTTAHVGISLYGVNKSGSRHLQRDGAFQRGSLDQFHLETDDNLGEVWKIRIWHDNTGLDPSWYVQHVVVWDPQTDHMFFFLLEDWLSVENQKNGTVEKEVLASCPEELSQFRRVFASQLIFGMVEHHLWLSLWERPAHSHFTRSQRITCSALVLHLYLALGALWYGAVGTEGHSGPVSAQLLLNMETVAVGMTVAVLVFPIQCLLCFLFRKTHSQVTMDVSVPPSPVCHSVEMDVYLGQSELSGPSFLSLPDSSGPFRESPSSLLESKAFDSSILDFWAASGLAPQIDGAHQEGGVRTWPSCDSLLNFPASPYLTKTTLVPAVCKASPALGPIRQLKRKKALMQLRLASPSSTDSSSALHSPLSKDFTSSHQSLPVLDRKVSTMGTKCVQAHSHNLTTLLTLSEEDLLMSIAAAAAEDTADITKSNSDSGRDSPRTTSSLSNTSTSCSSWSEQSEDKSLYGAEIHKQDPQSCPALYGAGLYKCPSVLSVDSVASTFLPSPSPDSTCSPSTTRIGVARGQPCWLLPPWVLCVIYSLVAVLLGACLAVVGLYGSFLSRTVVLMWLVSALSAFLISALLLEPLKVCVQTLINTALWRPVDPEVEDQLAQETTVVRSFGEHGGKVRPPCGYGLLQAKEEARKVRALRSLMRHCVCQLLFLLLVLMVNYQDSAEQRQGRLLHSAVGRQLHTAPSGVPNLTSLRDWSDAEQWIIRTLVPHLHQNPTLRLVGLPRLQYTHALSPLRSVFLGNSSVTTHRLLTDLHMADWGKKQFKTLSIDFTHYHRESGLFVCVSIQLEWAQTRRVSPVLSIHPLLTPSSSSGLDLQVALTAFLLISALLILFGELWSMATERAQYLHQCRHWFQLLLALLSLATAILQLCFLSQAASCVSKLQSHPDIFISFHGAALLAQRCSQCAAILLTLLVLKLLGTLRFVRRWVVLGRVLQRAWRELWALAVLLLLLLLFCIHLGHTLFSHSVEGFLSVRQTGFSVLSILRSRMALQRLCRVHPVLGPLYGLLLMGGCVWLLARLCGAVLIRAYRAEQAELYCPTIEPQDYEMVEFFIKRLKLWMGLTKAKEFRHRVKFEGMDIPPSRSSQESRLSTLSSTLPSSHSPSLSSSFSSPRPLSSALSMRSEDSSVSEPGFDVQPYLDRLLPCVTTLLSRFDQVNHITEDVHNLEMKLEEAQTRRRKRWIGNEEKVAERFSESAKPKELEGEGRQTREVRQRKIGLLYPKAQVSLPSSFSFTPTLHYSAAWMSINPRKRSTYSESESVPSQALASSNNHTLETPKLASGICSLYPAGSPGVDRFPRRRAWHSGSSHSADAAQRIFMNQDGVTSSDNGGEHLAFTNTRPRSEEGLRRHINDGVPVKRKAWISEGSETEQD</sequence>
<name>A0ACB7F3W7_NIBAL</name>
<accession>A0ACB7F3W7</accession>
<reference evidence="1" key="1">
    <citation type="submission" date="2020-04" db="EMBL/GenBank/DDBJ databases">
        <title>A chromosome-scale assembly and high-density genetic map of the yellow drum (Nibea albiflora) genome.</title>
        <authorList>
            <person name="Xu D."/>
            <person name="Zhang W."/>
            <person name="Chen R."/>
            <person name="Tan P."/>
            <person name="Wang L."/>
            <person name="Song H."/>
            <person name="Tian L."/>
            <person name="Zhu Q."/>
            <person name="Wang B."/>
        </authorList>
    </citation>
    <scope>NUCLEOTIDE SEQUENCE</scope>
    <source>
        <strain evidence="1">ZJHYS-2018</strain>
    </source>
</reference>
<dbReference type="EMBL" id="CM024806">
    <property type="protein sequence ID" value="KAG8008965.1"/>
    <property type="molecule type" value="Genomic_DNA"/>
</dbReference>
<gene>
    <name evidence="1" type="primary">PKD1.3</name>
    <name evidence="1" type="ORF">GBF38_011531</name>
</gene>
<evidence type="ECO:0000313" key="1">
    <source>
        <dbReference type="EMBL" id="KAG8008965.1"/>
    </source>
</evidence>